<name>C4IG23_CLOBU</name>
<proteinExistence type="predicted"/>
<gene>
    <name evidence="2" type="ORF">CLP_1975</name>
</gene>
<reference evidence="2 3" key="1">
    <citation type="submission" date="2009-08" db="EMBL/GenBank/DDBJ databases">
        <authorList>
            <person name="Shrivastava S."/>
            <person name="Brinkac L.B."/>
            <person name="Brown J.L."/>
            <person name="Bruce D.B."/>
            <person name="Detter C."/>
            <person name="Green L.D."/>
            <person name="Munk C.A."/>
            <person name="Rogers Y.C."/>
            <person name="Tapia R."/>
            <person name="Sims D.R."/>
            <person name="Smith L.A."/>
            <person name="Smith T.J."/>
            <person name="Sutton G."/>
            <person name="Brettin T."/>
        </authorList>
    </citation>
    <scope>NUCLEOTIDE SEQUENCE [LARGE SCALE GENOMIC DNA]</scope>
    <source>
        <strain evidence="3">E4 str. BoNT E BL5262</strain>
    </source>
</reference>
<dbReference type="PANTHER" id="PTHR34819:SF3">
    <property type="entry name" value="CELL SURFACE PROTEIN"/>
    <property type="match status" value="1"/>
</dbReference>
<protein>
    <submittedName>
        <fullName evidence="2">Cell surface protein</fullName>
    </submittedName>
</protein>
<dbReference type="Proteomes" id="UP000003081">
    <property type="component" value="Unassembled WGS sequence"/>
</dbReference>
<dbReference type="eggNOG" id="COG1361">
    <property type="taxonomic scope" value="Bacteria"/>
</dbReference>
<sequence>MIVINQGQVNYRYKVSEEGPIIYDTVLSNRVVTSIIDFYLKVNKEVDKLMANIYDVITYTVSIQNISNEIVYNIVLKDETPKGTNFIKDSLKVNGVTQYNLTPENLYIGNLQPSQNVIISFKVSVASNCHKCKDNIINYGIVCYDFIYNIEKDPIKICLLTNKVNTYIMYNIFTQTSVSASLTINLRACEKIKICKIDSCGKVLKCKVIKTITGTKILVIWEITYFLYYLRYFTNYQYEVCSDIYKEYFSTLLDVPCGIEECNEKCFKILNENCSYHYLLGENRLIIYNSILIIANNF</sequence>
<feature type="domain" description="DUF11" evidence="1">
    <location>
        <begin position="40"/>
        <end position="128"/>
    </location>
</feature>
<dbReference type="InterPro" id="IPR001434">
    <property type="entry name" value="OmcB-like_DUF11"/>
</dbReference>
<accession>C4IG23</accession>
<dbReference type="InterPro" id="IPR047589">
    <property type="entry name" value="DUF11_rpt"/>
</dbReference>
<comment type="caution">
    <text evidence="2">The sequence shown here is derived from an EMBL/GenBank/DDBJ whole genome shotgun (WGS) entry which is preliminary data.</text>
</comment>
<keyword evidence="3" id="KW-1185">Reference proteome</keyword>
<dbReference type="EMBL" id="ACOM01000005">
    <property type="protein sequence ID" value="EEP54721.1"/>
    <property type="molecule type" value="Genomic_DNA"/>
</dbReference>
<evidence type="ECO:0000313" key="3">
    <source>
        <dbReference type="Proteomes" id="UP000003081"/>
    </source>
</evidence>
<dbReference type="Gene3D" id="2.60.40.740">
    <property type="match status" value="1"/>
</dbReference>
<dbReference type="PANTHER" id="PTHR34819">
    <property type="entry name" value="LARGE CYSTEINE-RICH PERIPLASMIC PROTEIN OMCB"/>
    <property type="match status" value="1"/>
</dbReference>
<evidence type="ECO:0000313" key="2">
    <source>
        <dbReference type="EMBL" id="EEP54721.1"/>
    </source>
</evidence>
<dbReference type="AlphaFoldDB" id="C4IG23"/>
<organism evidence="2 3">
    <name type="scientific">Clostridium butyricum E4 str. BoNT E BL5262</name>
    <dbReference type="NCBI Taxonomy" id="632245"/>
    <lineage>
        <taxon>Bacteria</taxon>
        <taxon>Bacillati</taxon>
        <taxon>Bacillota</taxon>
        <taxon>Clostridia</taxon>
        <taxon>Eubacteriales</taxon>
        <taxon>Clostridiaceae</taxon>
        <taxon>Clostridium</taxon>
    </lineage>
</organism>
<dbReference type="HOGENOM" id="CLU_945611_0_0_9"/>
<dbReference type="Pfam" id="PF01345">
    <property type="entry name" value="DUF11"/>
    <property type="match status" value="1"/>
</dbReference>
<evidence type="ECO:0000259" key="1">
    <source>
        <dbReference type="Pfam" id="PF01345"/>
    </source>
</evidence>
<dbReference type="InterPro" id="IPR051172">
    <property type="entry name" value="Chlamydia_OmcB"/>
</dbReference>
<dbReference type="NCBIfam" id="TIGR01451">
    <property type="entry name" value="B_ant_repeat"/>
    <property type="match status" value="1"/>
</dbReference>